<evidence type="ECO:0000313" key="4">
    <source>
        <dbReference type="Proteomes" id="UP000175691"/>
    </source>
</evidence>
<gene>
    <name evidence="3" type="ORF">BFC18_00660</name>
</gene>
<dbReference type="InterPro" id="IPR010131">
    <property type="entry name" value="MdtP/NodT-like"/>
</dbReference>
<dbReference type="OrthoDB" id="581172at2"/>
<dbReference type="InterPro" id="IPR003423">
    <property type="entry name" value="OMP_efflux"/>
</dbReference>
<feature type="chain" id="PRO_5009209382" description="Multidrug transporter" evidence="2">
    <location>
        <begin position="23"/>
        <end position="472"/>
    </location>
</feature>
<dbReference type="Pfam" id="PF02321">
    <property type="entry name" value="OEP"/>
    <property type="match status" value="1"/>
</dbReference>
<dbReference type="STRING" id="1656094.BFC18_00660"/>
<comment type="similarity">
    <text evidence="1">Belongs to the outer membrane factor (OMF) (TC 1.B.17) family.</text>
</comment>
<dbReference type="Gene3D" id="1.20.1600.10">
    <property type="entry name" value="Outer membrane efflux proteins (OEP)"/>
    <property type="match status" value="1"/>
</dbReference>
<dbReference type="AlphaFoldDB" id="A0A1E7Z5U6"/>
<reference evidence="3 4" key="1">
    <citation type="submission" date="2016-08" db="EMBL/GenBank/DDBJ databases">
        <authorList>
            <person name="Seilhamer J.J."/>
        </authorList>
    </citation>
    <scope>NUCLEOTIDE SEQUENCE [LARGE SCALE GENOMIC DNA]</scope>
    <source>
        <strain evidence="3 4">KCTC 42603</strain>
    </source>
</reference>
<protein>
    <recommendedName>
        <fullName evidence="5">Multidrug transporter</fullName>
    </recommendedName>
</protein>
<sequence length="472" mass="52631">MSKRFSLVIGLSAFLVSHGVLANEPVTAEKVLQSILTNHPKLLELEAKNGQRLQDMAYAEAAFDIQLEQDTALRTSGYYSGDYLSQRVVNPLGAANAKFKAEYRIGNGDFPYYEREYETLSGGEVNIGFAMSLLKNRETDKKRMAIEDAKVGLAQWDAEATLALNELVYNGLSAYLDWYECHLNEQIYAALVQTTKRRGNAIDTRVREGDLARITQTEFEVTVMQRELALQAASRKAAQAREKLAYYYRDNQFQPINSAQLNEVPDAIAWPWQAGSVNPASLNGLIPRHPALQSLRAEWQLAKNKYRLAENALLPTLDIEAKIARDIGNGPENLTGTESKVGLQFSMPLGRRQAKAEASKASLKLREIDAVIQATEDALKRDMAVGLQALQYGQNMLVLQQKQAALSEALFSQERKRFEMGDSDLFLLNSRESQAISARLDAVKAEIEIMRVVLAVYFQTGLLADPSLITDM</sequence>
<evidence type="ECO:0000313" key="3">
    <source>
        <dbReference type="EMBL" id="OFC68781.1"/>
    </source>
</evidence>
<evidence type="ECO:0008006" key="5">
    <source>
        <dbReference type="Google" id="ProtNLM"/>
    </source>
</evidence>
<dbReference type="EMBL" id="MDHN01000043">
    <property type="protein sequence ID" value="OFC68781.1"/>
    <property type="molecule type" value="Genomic_DNA"/>
</dbReference>
<organism evidence="3 4">
    <name type="scientific">Alteromonas confluentis</name>
    <dbReference type="NCBI Taxonomy" id="1656094"/>
    <lineage>
        <taxon>Bacteria</taxon>
        <taxon>Pseudomonadati</taxon>
        <taxon>Pseudomonadota</taxon>
        <taxon>Gammaproteobacteria</taxon>
        <taxon>Alteromonadales</taxon>
        <taxon>Alteromonadaceae</taxon>
        <taxon>Alteromonas/Salinimonas group</taxon>
        <taxon>Alteromonas</taxon>
    </lineage>
</organism>
<dbReference type="SUPFAM" id="SSF56954">
    <property type="entry name" value="Outer membrane efflux proteins (OEP)"/>
    <property type="match status" value="1"/>
</dbReference>
<keyword evidence="4" id="KW-1185">Reference proteome</keyword>
<dbReference type="Proteomes" id="UP000175691">
    <property type="component" value="Unassembled WGS sequence"/>
</dbReference>
<proteinExistence type="inferred from homology"/>
<name>A0A1E7Z5U6_9ALTE</name>
<comment type="caution">
    <text evidence="3">The sequence shown here is derived from an EMBL/GenBank/DDBJ whole genome shotgun (WGS) entry which is preliminary data.</text>
</comment>
<dbReference type="PANTHER" id="PTHR30203">
    <property type="entry name" value="OUTER MEMBRANE CATION EFFLUX PROTEIN"/>
    <property type="match status" value="1"/>
</dbReference>
<keyword evidence="2" id="KW-0732">Signal</keyword>
<feature type="signal peptide" evidence="2">
    <location>
        <begin position="1"/>
        <end position="22"/>
    </location>
</feature>
<dbReference type="RefSeq" id="WP_070127633.1">
    <property type="nucleotide sequence ID" value="NZ_MDHN01000043.1"/>
</dbReference>
<accession>A0A1E7Z5U6</accession>
<evidence type="ECO:0000256" key="1">
    <source>
        <dbReference type="ARBA" id="ARBA00007613"/>
    </source>
</evidence>
<evidence type="ECO:0000256" key="2">
    <source>
        <dbReference type="SAM" id="SignalP"/>
    </source>
</evidence>
<dbReference type="GO" id="GO:0015562">
    <property type="term" value="F:efflux transmembrane transporter activity"/>
    <property type="evidence" value="ECO:0007669"/>
    <property type="project" value="InterPro"/>
</dbReference>
<dbReference type="PANTHER" id="PTHR30203:SF24">
    <property type="entry name" value="BLR4935 PROTEIN"/>
    <property type="match status" value="1"/>
</dbReference>